<gene>
    <name evidence="1" type="ORF">GPX89_16450</name>
</gene>
<protein>
    <submittedName>
        <fullName evidence="1">Uncharacterized protein</fullName>
    </submittedName>
</protein>
<evidence type="ECO:0000313" key="2">
    <source>
        <dbReference type="Proteomes" id="UP000466794"/>
    </source>
</evidence>
<dbReference type="RefSeq" id="WP_157388458.1">
    <property type="nucleotide sequence ID" value="NZ_WRPP01000003.1"/>
</dbReference>
<organism evidence="1 2">
    <name type="scientific">Nocardia terrae</name>
    <dbReference type="NCBI Taxonomy" id="2675851"/>
    <lineage>
        <taxon>Bacteria</taxon>
        <taxon>Bacillati</taxon>
        <taxon>Actinomycetota</taxon>
        <taxon>Actinomycetes</taxon>
        <taxon>Mycobacteriales</taxon>
        <taxon>Nocardiaceae</taxon>
        <taxon>Nocardia</taxon>
    </lineage>
</organism>
<keyword evidence="2" id="KW-1185">Reference proteome</keyword>
<accession>A0A7K1UWT0</accession>
<sequence>MTEVDQSNPLLAQPELWAASFLDEAAEEMPGNDDDREEEYDELEAEYDLGEGYEFRVGAGSYGAALSLVHPDAERPVELGWDDLACWHPHALRWSEVDLICRAAALADPDAPYPGPHLIMLGRFAPICTDDDARIAIPLLREAFDAVPGLDAYQRRAYSSHADIRPWGADWFRDDETGWWYPDYVEPADNPYRGDPNYLDGELYSMRYPDNDEFPFAALDAALDLARSYCASMLEEPWSTRPEVEAAAETFAADPTAAHRAALHTALHTAGCDADSVLEALDPDAGELRALIMTELLLGLEPHTLPHNRSGDAPPPPQRFHAHVSLPVASAEAPREGPASDLKPHLNAALRAAGVGSTKNGPARLGRSDGTWVDDLPLIVIDDWRRAVEVIREVLRTAEIPAGSSIEVTHDGETEVFPLDG</sequence>
<evidence type="ECO:0000313" key="1">
    <source>
        <dbReference type="EMBL" id="MVU78830.1"/>
    </source>
</evidence>
<dbReference type="AlphaFoldDB" id="A0A7K1UWT0"/>
<dbReference type="Proteomes" id="UP000466794">
    <property type="component" value="Unassembled WGS sequence"/>
</dbReference>
<proteinExistence type="predicted"/>
<reference evidence="1 2" key="1">
    <citation type="submission" date="2019-12" db="EMBL/GenBank/DDBJ databases">
        <title>Nocardia sp. nov. ET3-3 isolated from soil.</title>
        <authorList>
            <person name="Kanchanasin P."/>
            <person name="Tanasupawat S."/>
            <person name="Yuki M."/>
            <person name="Kudo T."/>
        </authorList>
    </citation>
    <scope>NUCLEOTIDE SEQUENCE [LARGE SCALE GENOMIC DNA]</scope>
    <source>
        <strain evidence="1 2">ET3-3</strain>
    </source>
</reference>
<name>A0A7K1UWT0_9NOCA</name>
<comment type="caution">
    <text evidence="1">The sequence shown here is derived from an EMBL/GenBank/DDBJ whole genome shotgun (WGS) entry which is preliminary data.</text>
</comment>
<dbReference type="EMBL" id="WRPP01000003">
    <property type="protein sequence ID" value="MVU78830.1"/>
    <property type="molecule type" value="Genomic_DNA"/>
</dbReference>